<dbReference type="Pfam" id="PF01381">
    <property type="entry name" value="HTH_3"/>
    <property type="match status" value="1"/>
</dbReference>
<dbReference type="Proteomes" id="UP000001353">
    <property type="component" value="Chromosome"/>
</dbReference>
<dbReference type="PANTHER" id="PTHR46797">
    <property type="entry name" value="HTH-TYPE TRANSCRIPTIONAL REGULATOR"/>
    <property type="match status" value="1"/>
</dbReference>
<dbReference type="HOGENOM" id="CLU_066192_29_1_5"/>
<protein>
    <submittedName>
        <fullName evidence="3">Helix-turn-helix protein</fullName>
    </submittedName>
</protein>
<dbReference type="AlphaFoldDB" id="F7ZG53"/>
<keyword evidence="1" id="KW-0238">DNA-binding</keyword>
<proteinExistence type="predicted"/>
<sequence length="71" mass="7938">MDVRQRVGRNLKKYRKQAGFSQEGLALECGLHRTYVSGVERGVRNPTVVVLERIAEALKVPAARLLDDSES</sequence>
<dbReference type="RefSeq" id="WP_013962699.1">
    <property type="nucleotide sequence ID" value="NC_015730.1"/>
</dbReference>
<reference evidence="3 4" key="1">
    <citation type="journal article" date="2011" name="BMC Genomics">
        <title>Comparative genome analysis and genome-guided physiological analysis of Roseobacter litoralis.</title>
        <authorList>
            <person name="Kalhoefer D."/>
            <person name="Thole S."/>
            <person name="Voget S."/>
            <person name="Lehmann R."/>
            <person name="Liesegang H."/>
            <person name="Wollher A."/>
            <person name="Daniel R."/>
            <person name="Simon M."/>
            <person name="Brinkhoff T."/>
        </authorList>
    </citation>
    <scope>NUCLEOTIDE SEQUENCE [LARGE SCALE GENOMIC DNA]</scope>
    <source>
        <strain evidence="4">ATCC 49566 / DSM 6996 / JCM 21268 / NBRC 15278 / OCh 149</strain>
    </source>
</reference>
<dbReference type="GO" id="GO:0003700">
    <property type="term" value="F:DNA-binding transcription factor activity"/>
    <property type="evidence" value="ECO:0007669"/>
    <property type="project" value="TreeGrafter"/>
</dbReference>
<accession>F7ZG53</accession>
<dbReference type="GO" id="GO:0003677">
    <property type="term" value="F:DNA binding"/>
    <property type="evidence" value="ECO:0007669"/>
    <property type="project" value="UniProtKB-KW"/>
</dbReference>
<dbReference type="PANTHER" id="PTHR46797:SF1">
    <property type="entry name" value="METHYLPHOSPHONATE SYNTHASE"/>
    <property type="match status" value="1"/>
</dbReference>
<dbReference type="GO" id="GO:0005829">
    <property type="term" value="C:cytosol"/>
    <property type="evidence" value="ECO:0007669"/>
    <property type="project" value="TreeGrafter"/>
</dbReference>
<evidence type="ECO:0000259" key="2">
    <source>
        <dbReference type="PROSITE" id="PS50943"/>
    </source>
</evidence>
<keyword evidence="4" id="KW-1185">Reference proteome</keyword>
<evidence type="ECO:0000313" key="3">
    <source>
        <dbReference type="EMBL" id="AEI94784.1"/>
    </source>
</evidence>
<dbReference type="CDD" id="cd00093">
    <property type="entry name" value="HTH_XRE"/>
    <property type="match status" value="1"/>
</dbReference>
<dbReference type="eggNOG" id="COG1396">
    <property type="taxonomic scope" value="Bacteria"/>
</dbReference>
<evidence type="ECO:0000256" key="1">
    <source>
        <dbReference type="ARBA" id="ARBA00023125"/>
    </source>
</evidence>
<dbReference type="REBASE" id="39212">
    <property type="entry name" value="C.Rli149ORF28230P"/>
</dbReference>
<name>F7ZG53_ROSLO</name>
<dbReference type="PROSITE" id="PS50943">
    <property type="entry name" value="HTH_CROC1"/>
    <property type="match status" value="1"/>
</dbReference>
<dbReference type="InterPro" id="IPR001387">
    <property type="entry name" value="Cro/C1-type_HTH"/>
</dbReference>
<dbReference type="EMBL" id="CP002623">
    <property type="protein sequence ID" value="AEI94784.1"/>
    <property type="molecule type" value="Genomic_DNA"/>
</dbReference>
<dbReference type="STRING" id="391595.RLO149_c028240"/>
<dbReference type="Gene3D" id="1.10.260.40">
    <property type="entry name" value="lambda repressor-like DNA-binding domains"/>
    <property type="match status" value="1"/>
</dbReference>
<dbReference type="SMART" id="SM00530">
    <property type="entry name" value="HTH_XRE"/>
    <property type="match status" value="1"/>
</dbReference>
<dbReference type="InterPro" id="IPR050807">
    <property type="entry name" value="TransReg_Diox_bact_type"/>
</dbReference>
<dbReference type="SUPFAM" id="SSF47413">
    <property type="entry name" value="lambda repressor-like DNA-binding domains"/>
    <property type="match status" value="1"/>
</dbReference>
<evidence type="ECO:0000313" key="4">
    <source>
        <dbReference type="Proteomes" id="UP000001353"/>
    </source>
</evidence>
<gene>
    <name evidence="3" type="ordered locus">RLO149_c028240</name>
</gene>
<organism evidence="3 4">
    <name type="scientific">Roseobacter litoralis (strain ATCC 49566 / DSM 6996 / JCM 21268 / NBRC 15278 / OCh 149)</name>
    <dbReference type="NCBI Taxonomy" id="391595"/>
    <lineage>
        <taxon>Bacteria</taxon>
        <taxon>Pseudomonadati</taxon>
        <taxon>Pseudomonadota</taxon>
        <taxon>Alphaproteobacteria</taxon>
        <taxon>Rhodobacterales</taxon>
        <taxon>Roseobacteraceae</taxon>
        <taxon>Roseobacter</taxon>
    </lineage>
</organism>
<feature type="domain" description="HTH cro/C1-type" evidence="2">
    <location>
        <begin position="11"/>
        <end position="65"/>
    </location>
</feature>
<dbReference type="InterPro" id="IPR010982">
    <property type="entry name" value="Lambda_DNA-bd_dom_sf"/>
</dbReference>
<dbReference type="KEGG" id="rli:RLO149_c028240"/>
<dbReference type="OrthoDB" id="9815697at2"/>